<dbReference type="RefSeq" id="WP_119359210.1">
    <property type="nucleotide sequence ID" value="NZ_QWKZ01000010.1"/>
</dbReference>
<dbReference type="AlphaFoldDB" id="A0A399EYA8"/>
<dbReference type="Proteomes" id="UP000265800">
    <property type="component" value="Unassembled WGS sequence"/>
</dbReference>
<name>A0A399EYA8_9DEIN</name>
<dbReference type="PROSITE" id="PS51257">
    <property type="entry name" value="PROKAR_LIPOPROTEIN"/>
    <property type="match status" value="1"/>
</dbReference>
<comment type="caution">
    <text evidence="2">The sequence shown here is derived from an EMBL/GenBank/DDBJ whole genome shotgun (WGS) entry which is preliminary data.</text>
</comment>
<evidence type="ECO:0000256" key="1">
    <source>
        <dbReference type="SAM" id="SignalP"/>
    </source>
</evidence>
<evidence type="ECO:0000313" key="3">
    <source>
        <dbReference type="Proteomes" id="UP000265800"/>
    </source>
</evidence>
<gene>
    <name evidence="2" type="ORF">Mlute_00531</name>
</gene>
<dbReference type="EMBL" id="QWKZ01000010">
    <property type="protein sequence ID" value="RIH88743.1"/>
    <property type="molecule type" value="Genomic_DNA"/>
</dbReference>
<feature type="chain" id="PRO_5017393676" description="Lipoprotein" evidence="1">
    <location>
        <begin position="22"/>
        <end position="160"/>
    </location>
</feature>
<sequence>MRRWTLSTLSLVLMACSSAPISVPLRDFDVDIAAVQSSQAVFVKQSFDKPPLSLSSVVLKGTLRYQQASARFTFFVSDTEPCSSQAQGFYLCDPNAPHIQRAGEASFQSGASQPLELTGTRLTQGINSGNLWIGVRLESGLATAGTLEFRNMVAQVAVLP</sequence>
<accession>A0A399EYA8</accession>
<keyword evidence="3" id="KW-1185">Reference proteome</keyword>
<evidence type="ECO:0000313" key="2">
    <source>
        <dbReference type="EMBL" id="RIH88743.1"/>
    </source>
</evidence>
<reference evidence="2 3" key="1">
    <citation type="submission" date="2018-08" db="EMBL/GenBank/DDBJ databases">
        <title>Meiothermus luteus KCTC 52599 genome sequencing project.</title>
        <authorList>
            <person name="Da Costa M.S."/>
            <person name="Albuquerque L."/>
            <person name="Raposo P."/>
            <person name="Froufe H.J.C."/>
            <person name="Barroso C.S."/>
            <person name="Egas C."/>
        </authorList>
    </citation>
    <scope>NUCLEOTIDE SEQUENCE [LARGE SCALE GENOMIC DNA]</scope>
    <source>
        <strain evidence="2 3">KCTC 52599</strain>
    </source>
</reference>
<organism evidence="2 3">
    <name type="scientific">Meiothermus luteus</name>
    <dbReference type="NCBI Taxonomy" id="2026184"/>
    <lineage>
        <taxon>Bacteria</taxon>
        <taxon>Thermotogati</taxon>
        <taxon>Deinococcota</taxon>
        <taxon>Deinococci</taxon>
        <taxon>Thermales</taxon>
        <taxon>Thermaceae</taxon>
        <taxon>Meiothermus</taxon>
    </lineage>
</organism>
<keyword evidence="1" id="KW-0732">Signal</keyword>
<evidence type="ECO:0008006" key="4">
    <source>
        <dbReference type="Google" id="ProtNLM"/>
    </source>
</evidence>
<proteinExistence type="predicted"/>
<dbReference type="OrthoDB" id="25899at2"/>
<feature type="signal peptide" evidence="1">
    <location>
        <begin position="1"/>
        <end position="21"/>
    </location>
</feature>
<protein>
    <recommendedName>
        <fullName evidence="4">Lipoprotein</fullName>
    </recommendedName>
</protein>